<dbReference type="GO" id="GO:0005886">
    <property type="term" value="C:plasma membrane"/>
    <property type="evidence" value="ECO:0007669"/>
    <property type="project" value="TreeGrafter"/>
</dbReference>
<dbReference type="SMART" id="SM00382">
    <property type="entry name" value="AAA"/>
    <property type="match status" value="1"/>
</dbReference>
<dbReference type="Pfam" id="PF00005">
    <property type="entry name" value="ABC_tran"/>
    <property type="match status" value="1"/>
</dbReference>
<dbReference type="InterPro" id="IPR017871">
    <property type="entry name" value="ABC_transporter-like_CS"/>
</dbReference>
<keyword evidence="3 5" id="KW-0067">ATP-binding</keyword>
<dbReference type="GO" id="GO:0005524">
    <property type="term" value="F:ATP binding"/>
    <property type="evidence" value="ECO:0007669"/>
    <property type="project" value="UniProtKB-KW"/>
</dbReference>
<keyword evidence="2" id="KW-0547">Nucleotide-binding</keyword>
<proteinExistence type="predicted"/>
<reference evidence="5 6" key="1">
    <citation type="submission" date="2016-10" db="EMBL/GenBank/DDBJ databases">
        <authorList>
            <person name="de Groot N.N."/>
        </authorList>
    </citation>
    <scope>NUCLEOTIDE SEQUENCE [LARGE SCALE GENOMIC DNA]</scope>
    <source>
        <strain evidence="5 6">DSM 43794</strain>
    </source>
</reference>
<dbReference type="GO" id="GO:0022857">
    <property type="term" value="F:transmembrane transporter activity"/>
    <property type="evidence" value="ECO:0007669"/>
    <property type="project" value="TreeGrafter"/>
</dbReference>
<dbReference type="RefSeq" id="WP_093262872.1">
    <property type="nucleotide sequence ID" value="NZ_FNKK01000002.1"/>
</dbReference>
<dbReference type="PROSITE" id="PS50893">
    <property type="entry name" value="ABC_TRANSPORTER_2"/>
    <property type="match status" value="1"/>
</dbReference>
<dbReference type="InterPro" id="IPR017911">
    <property type="entry name" value="MacB-like_ATP-bd"/>
</dbReference>
<dbReference type="PANTHER" id="PTHR24220:SF685">
    <property type="entry name" value="ABC TRANSPORTER RELATED"/>
    <property type="match status" value="1"/>
</dbReference>
<evidence type="ECO:0000313" key="5">
    <source>
        <dbReference type="EMBL" id="SDR33455.1"/>
    </source>
</evidence>
<accession>A0A1H1I6X5</accession>
<name>A0A1H1I6X5_9ACTN</name>
<feature type="domain" description="ABC transporter" evidence="4">
    <location>
        <begin position="7"/>
        <end position="237"/>
    </location>
</feature>
<dbReference type="PANTHER" id="PTHR24220">
    <property type="entry name" value="IMPORT ATP-BINDING PROTEIN"/>
    <property type="match status" value="1"/>
</dbReference>
<dbReference type="InterPro" id="IPR027417">
    <property type="entry name" value="P-loop_NTPase"/>
</dbReference>
<protein>
    <submittedName>
        <fullName evidence="5">Putative ABC transport system ATP-binding protein</fullName>
    </submittedName>
</protein>
<dbReference type="InterPro" id="IPR015854">
    <property type="entry name" value="ABC_transpr_LolD-like"/>
</dbReference>
<organism evidence="5 6">
    <name type="scientific">Thermostaphylospora chromogena</name>
    <dbReference type="NCBI Taxonomy" id="35622"/>
    <lineage>
        <taxon>Bacteria</taxon>
        <taxon>Bacillati</taxon>
        <taxon>Actinomycetota</taxon>
        <taxon>Actinomycetes</taxon>
        <taxon>Streptosporangiales</taxon>
        <taxon>Thermomonosporaceae</taxon>
        <taxon>Thermostaphylospora</taxon>
    </lineage>
</organism>
<evidence type="ECO:0000313" key="6">
    <source>
        <dbReference type="Proteomes" id="UP000217103"/>
    </source>
</evidence>
<dbReference type="AlphaFoldDB" id="A0A1H1I6X5"/>
<dbReference type="STRING" id="35622.SAMN04489764_5288"/>
<evidence type="ECO:0000256" key="3">
    <source>
        <dbReference type="ARBA" id="ARBA00022840"/>
    </source>
</evidence>
<evidence type="ECO:0000256" key="1">
    <source>
        <dbReference type="ARBA" id="ARBA00022448"/>
    </source>
</evidence>
<dbReference type="InterPro" id="IPR003439">
    <property type="entry name" value="ABC_transporter-like_ATP-bd"/>
</dbReference>
<dbReference type="PROSITE" id="PS00211">
    <property type="entry name" value="ABC_TRANSPORTER_1"/>
    <property type="match status" value="1"/>
</dbReference>
<dbReference type="EMBL" id="FNKK01000002">
    <property type="protein sequence ID" value="SDR33455.1"/>
    <property type="molecule type" value="Genomic_DNA"/>
</dbReference>
<keyword evidence="1" id="KW-0813">Transport</keyword>
<dbReference type="InterPro" id="IPR003593">
    <property type="entry name" value="AAA+_ATPase"/>
</dbReference>
<sequence>MSDEVILQGRGLVKRFGPTLALAGVDIAVRRREAVAIMGPSGSGKSTLLHCLAGIMRPDVGEVTLDGRRVDTMREQERSELRRTRFGFVFQFGQLLPELPAEENVALPLMLGGVARREAVAQARTWFPPLGLAGMEGRRPGELSGGQAQRVALARALITRPAVVFADEPTGALDQNTSQETMRLLVEATAHNGASLVVVTHDPQVARWCSRTVEMRDGVILAQTEGRTAGMAVPAEGPR</sequence>
<keyword evidence="6" id="KW-1185">Reference proteome</keyword>
<dbReference type="GO" id="GO:0016887">
    <property type="term" value="F:ATP hydrolysis activity"/>
    <property type="evidence" value="ECO:0007669"/>
    <property type="project" value="InterPro"/>
</dbReference>
<dbReference type="CDD" id="cd03255">
    <property type="entry name" value="ABC_MJ0796_LolCDE_FtsE"/>
    <property type="match status" value="1"/>
</dbReference>
<dbReference type="SUPFAM" id="SSF52540">
    <property type="entry name" value="P-loop containing nucleoside triphosphate hydrolases"/>
    <property type="match status" value="1"/>
</dbReference>
<evidence type="ECO:0000259" key="4">
    <source>
        <dbReference type="PROSITE" id="PS50893"/>
    </source>
</evidence>
<evidence type="ECO:0000256" key="2">
    <source>
        <dbReference type="ARBA" id="ARBA00022741"/>
    </source>
</evidence>
<dbReference type="Gene3D" id="3.40.50.300">
    <property type="entry name" value="P-loop containing nucleotide triphosphate hydrolases"/>
    <property type="match status" value="1"/>
</dbReference>
<gene>
    <name evidence="5" type="ORF">SAMN04489764_5288</name>
</gene>
<dbReference type="OrthoDB" id="3266715at2"/>
<dbReference type="Proteomes" id="UP000217103">
    <property type="component" value="Unassembled WGS sequence"/>
</dbReference>